<dbReference type="RefSeq" id="WP_149620069.1">
    <property type="nucleotide sequence ID" value="NZ_VOBL01000014.1"/>
</dbReference>
<feature type="region of interest" description="Disordered" evidence="1">
    <location>
        <begin position="229"/>
        <end position="297"/>
    </location>
</feature>
<name>A0A5B0EEH4_9MICC</name>
<reference evidence="2 3" key="1">
    <citation type="submission" date="2019-07" db="EMBL/GenBank/DDBJ databases">
        <title>Analysis of the biochemical properties, biological activity and biotechnological potential of siderophores and biosurfactants produced by Antarctic psychrotolerant bacteria.</title>
        <authorList>
            <person name="Styczynski M."/>
            <person name="Krucon T."/>
            <person name="Decewicz P."/>
            <person name="Dziewit L."/>
        </authorList>
    </citation>
    <scope>NUCLEOTIDE SEQUENCE [LARGE SCALE GENOMIC DNA]</scope>
    <source>
        <strain evidence="2 3">ANT_H27</strain>
    </source>
</reference>
<feature type="compositionally biased region" description="Gly residues" evidence="1">
    <location>
        <begin position="267"/>
        <end position="278"/>
    </location>
</feature>
<evidence type="ECO:0000313" key="3">
    <source>
        <dbReference type="Proteomes" id="UP000323856"/>
    </source>
</evidence>
<protein>
    <submittedName>
        <fullName evidence="2">Uncharacterized protein</fullName>
    </submittedName>
</protein>
<accession>A0A5B0EEH4</accession>
<proteinExistence type="predicted"/>
<feature type="compositionally biased region" description="Basic and acidic residues" evidence="1">
    <location>
        <begin position="82"/>
        <end position="112"/>
    </location>
</feature>
<dbReference type="EMBL" id="VOBL01000014">
    <property type="protein sequence ID" value="KAA0975739.1"/>
    <property type="molecule type" value="Genomic_DNA"/>
</dbReference>
<feature type="region of interest" description="Disordered" evidence="1">
    <location>
        <begin position="1"/>
        <end position="117"/>
    </location>
</feature>
<sequence length="297" mass="30335">MSENDFDAAHPPKIGDRGIRVPPAAGIQPDVRTHPGTPVSSEPIEPVGPFEPVDDVYAGGPAIPPSAGAPLGMENAAEPESDSGKGQEAKEEARELMHEGKDSAKHLGDAAKQEASNVLDEAKAQSANLLEELGTDVRAQAATQQEKIAVNLQQISDEFRGMLDASESSGSASALVEQAARHSGNAAEWLGAREPGDLLDAAKDFARRRPGAFLGIALGAGLLAGRITRNAGDGPAPTKDTSAPKLPEGGEPRPASPLPPTINQTMGSGGAGGTGSDPGVGYYPSAVPGTEQGDIRP</sequence>
<gene>
    <name evidence="2" type="ORF">FQ154_13105</name>
</gene>
<dbReference type="AlphaFoldDB" id="A0A5B0EEH4"/>
<comment type="caution">
    <text evidence="2">The sequence shown here is derived from an EMBL/GenBank/DDBJ whole genome shotgun (WGS) entry which is preliminary data.</text>
</comment>
<feature type="compositionally biased region" description="Low complexity" evidence="1">
    <location>
        <begin position="58"/>
        <end position="72"/>
    </location>
</feature>
<dbReference type="Proteomes" id="UP000323856">
    <property type="component" value="Unassembled WGS sequence"/>
</dbReference>
<dbReference type="OrthoDB" id="4578793at2"/>
<organism evidence="2 3">
    <name type="scientific">Paeniglutamicibacter gangotriensis</name>
    <dbReference type="NCBI Taxonomy" id="254787"/>
    <lineage>
        <taxon>Bacteria</taxon>
        <taxon>Bacillati</taxon>
        <taxon>Actinomycetota</taxon>
        <taxon>Actinomycetes</taxon>
        <taxon>Micrococcales</taxon>
        <taxon>Micrococcaceae</taxon>
        <taxon>Paeniglutamicibacter</taxon>
    </lineage>
</organism>
<evidence type="ECO:0000313" key="2">
    <source>
        <dbReference type="EMBL" id="KAA0975739.1"/>
    </source>
</evidence>
<feature type="compositionally biased region" description="Basic and acidic residues" evidence="1">
    <location>
        <begin position="7"/>
        <end position="19"/>
    </location>
</feature>
<evidence type="ECO:0000256" key="1">
    <source>
        <dbReference type="SAM" id="MobiDB-lite"/>
    </source>
</evidence>